<dbReference type="InterPro" id="IPR029044">
    <property type="entry name" value="Nucleotide-diphossugar_trans"/>
</dbReference>
<dbReference type="PANTHER" id="PTHR36529:SF1">
    <property type="entry name" value="GLYCOSYLTRANSFERASE"/>
    <property type="match status" value="1"/>
</dbReference>
<dbReference type="InterPro" id="IPR018641">
    <property type="entry name" value="Trfase_1_rSAM/seldom-assoc"/>
</dbReference>
<dbReference type="Proteomes" id="UP000184432">
    <property type="component" value="Unassembled WGS sequence"/>
</dbReference>
<dbReference type="STRING" id="570521.SAMN04488508_11254"/>
<evidence type="ECO:0000313" key="2">
    <source>
        <dbReference type="Proteomes" id="UP000184432"/>
    </source>
</evidence>
<evidence type="ECO:0008006" key="3">
    <source>
        <dbReference type="Google" id="ProtNLM"/>
    </source>
</evidence>
<keyword evidence="2" id="KW-1185">Reference proteome</keyword>
<dbReference type="OrthoDB" id="9798250at2"/>
<dbReference type="SUPFAM" id="SSF53448">
    <property type="entry name" value="Nucleotide-diphospho-sugar transferases"/>
    <property type="match status" value="1"/>
</dbReference>
<dbReference type="EMBL" id="FQYP01000012">
    <property type="protein sequence ID" value="SHJ62128.1"/>
    <property type="molecule type" value="Genomic_DNA"/>
</dbReference>
<proteinExistence type="predicted"/>
<gene>
    <name evidence="1" type="ORF">SAMN04488508_11254</name>
</gene>
<sequence length="224" mass="24910">MHSKTAILVFANSAKEELLHKPMRGGEQLFAQLNESTIAVVKSTHIPYYVITEEQQYGVDFGERFVNAVQSIFKKGYEKVITIGNDTPLLNKTHLLQAAQLLEEDKFVIGPSVDGGFYLMGLCNTHFVPSLFLNLPWQSRTLTVNLIATLGACEVAISKLQVLYDIDSVSDLKIIQKFSRRLSLGVLKALELILSHSKSIQNVVSLENTTIYHTIAYNKGSPTP</sequence>
<dbReference type="RefSeq" id="WP_073321314.1">
    <property type="nucleotide sequence ID" value="NZ_FQYP01000012.1"/>
</dbReference>
<dbReference type="Pfam" id="PF09837">
    <property type="entry name" value="DUF2064"/>
    <property type="match status" value="1"/>
</dbReference>
<name>A0A1M6KT39_9FLAO</name>
<protein>
    <recommendedName>
        <fullName evidence="3">Glycosyltransferase</fullName>
    </recommendedName>
</protein>
<organism evidence="1 2">
    <name type="scientific">Aquimarina spongiae</name>
    <dbReference type="NCBI Taxonomy" id="570521"/>
    <lineage>
        <taxon>Bacteria</taxon>
        <taxon>Pseudomonadati</taxon>
        <taxon>Bacteroidota</taxon>
        <taxon>Flavobacteriia</taxon>
        <taxon>Flavobacteriales</taxon>
        <taxon>Flavobacteriaceae</taxon>
        <taxon>Aquimarina</taxon>
    </lineage>
</organism>
<dbReference type="Gene3D" id="3.90.550.10">
    <property type="entry name" value="Spore Coat Polysaccharide Biosynthesis Protein SpsA, Chain A"/>
    <property type="match status" value="1"/>
</dbReference>
<dbReference type="PANTHER" id="PTHR36529">
    <property type="entry name" value="SLL1095 PROTEIN"/>
    <property type="match status" value="1"/>
</dbReference>
<dbReference type="AlphaFoldDB" id="A0A1M6KT39"/>
<evidence type="ECO:0000313" key="1">
    <source>
        <dbReference type="EMBL" id="SHJ62128.1"/>
    </source>
</evidence>
<accession>A0A1M6KT39</accession>
<reference evidence="2" key="1">
    <citation type="submission" date="2016-11" db="EMBL/GenBank/DDBJ databases">
        <authorList>
            <person name="Varghese N."/>
            <person name="Submissions S."/>
        </authorList>
    </citation>
    <scope>NUCLEOTIDE SEQUENCE [LARGE SCALE GENOMIC DNA]</scope>
    <source>
        <strain evidence="2">DSM 22623</strain>
    </source>
</reference>